<dbReference type="GO" id="GO:0031640">
    <property type="term" value="P:killing of cells of another organism"/>
    <property type="evidence" value="ECO:0007669"/>
    <property type="project" value="UniProtKB-KW"/>
</dbReference>
<dbReference type="EMBL" id="JAEIJD010000001">
    <property type="protein sequence ID" value="MBI6628312.1"/>
    <property type="molecule type" value="Genomic_DNA"/>
</dbReference>
<name>A0A934HMX6_9RHOB</name>
<evidence type="ECO:0000256" key="4">
    <source>
        <dbReference type="ARBA" id="ARBA00022801"/>
    </source>
</evidence>
<keyword evidence="3 6" id="KW-0081">Bacteriolytic enzyme</keyword>
<keyword evidence="5 6" id="KW-0326">Glycosidase</keyword>
<dbReference type="SUPFAM" id="SSF53955">
    <property type="entry name" value="Lysozyme-like"/>
    <property type="match status" value="1"/>
</dbReference>
<dbReference type="PANTHER" id="PTHR38107">
    <property type="match status" value="1"/>
</dbReference>
<dbReference type="InterPro" id="IPR034690">
    <property type="entry name" value="Endolysin_T4_type"/>
</dbReference>
<keyword evidence="4 6" id="KW-0378">Hydrolase</keyword>
<dbReference type="GO" id="GO:0009253">
    <property type="term" value="P:peptidoglycan catabolic process"/>
    <property type="evidence" value="ECO:0007669"/>
    <property type="project" value="InterPro"/>
</dbReference>
<dbReference type="InterPro" id="IPR023347">
    <property type="entry name" value="Lysozyme_dom_sf"/>
</dbReference>
<dbReference type="GO" id="GO:0016998">
    <property type="term" value="P:cell wall macromolecule catabolic process"/>
    <property type="evidence" value="ECO:0007669"/>
    <property type="project" value="InterPro"/>
</dbReference>
<dbReference type="RefSeq" id="WP_198684344.1">
    <property type="nucleotide sequence ID" value="NZ_JAEIJD010000001.1"/>
</dbReference>
<dbReference type="CDD" id="cd16900">
    <property type="entry name" value="endolysin_R21-like"/>
    <property type="match status" value="1"/>
</dbReference>
<dbReference type="Gene3D" id="1.10.530.40">
    <property type="match status" value="1"/>
</dbReference>
<dbReference type="InterPro" id="IPR023346">
    <property type="entry name" value="Lysozyme-like_dom_sf"/>
</dbReference>
<keyword evidence="8" id="KW-1185">Reference proteome</keyword>
<dbReference type="InterPro" id="IPR051018">
    <property type="entry name" value="Bacteriophage_GH24"/>
</dbReference>
<reference evidence="7" key="1">
    <citation type="submission" date="2020-12" db="EMBL/GenBank/DDBJ databases">
        <title>Pontibaca salina gen. nov., sp. nov., isolated from marine sediment.</title>
        <authorList>
            <person name="Bo J."/>
            <person name="Wang S."/>
            <person name="Song X."/>
            <person name="Du Z."/>
        </authorList>
    </citation>
    <scope>NUCLEOTIDE SEQUENCE</scope>
    <source>
        <strain evidence="7">S1109L</strain>
    </source>
</reference>
<dbReference type="PANTHER" id="PTHR38107:SF3">
    <property type="entry name" value="LYSOZYME RRRD-RELATED"/>
    <property type="match status" value="1"/>
</dbReference>
<dbReference type="AlphaFoldDB" id="A0A934HMX6"/>
<dbReference type="GO" id="GO:0042742">
    <property type="term" value="P:defense response to bacterium"/>
    <property type="evidence" value="ECO:0007669"/>
    <property type="project" value="UniProtKB-KW"/>
</dbReference>
<protein>
    <recommendedName>
        <fullName evidence="6">Lysozyme</fullName>
        <ecNumber evidence="6">3.2.1.17</ecNumber>
    </recommendedName>
</protein>
<dbReference type="Proteomes" id="UP000613255">
    <property type="component" value="Unassembled WGS sequence"/>
</dbReference>
<keyword evidence="2 6" id="KW-0929">Antimicrobial</keyword>
<evidence type="ECO:0000256" key="5">
    <source>
        <dbReference type="ARBA" id="ARBA00023295"/>
    </source>
</evidence>
<evidence type="ECO:0000256" key="3">
    <source>
        <dbReference type="ARBA" id="ARBA00022638"/>
    </source>
</evidence>
<dbReference type="HAMAP" id="MF_04136">
    <property type="entry name" value="SAR_ENDOLYSIN"/>
    <property type="match status" value="1"/>
</dbReference>
<dbReference type="InterPro" id="IPR002196">
    <property type="entry name" value="Glyco_hydro_24"/>
</dbReference>
<dbReference type="GO" id="GO:0003796">
    <property type="term" value="F:lysozyme activity"/>
    <property type="evidence" value="ECO:0007669"/>
    <property type="project" value="UniProtKB-EC"/>
</dbReference>
<dbReference type="EC" id="3.2.1.17" evidence="6"/>
<comment type="similarity">
    <text evidence="6">Belongs to the glycosyl hydrolase 24 family.</text>
</comment>
<evidence type="ECO:0000256" key="2">
    <source>
        <dbReference type="ARBA" id="ARBA00022529"/>
    </source>
</evidence>
<evidence type="ECO:0000313" key="8">
    <source>
        <dbReference type="Proteomes" id="UP000613255"/>
    </source>
</evidence>
<dbReference type="HAMAP" id="MF_04110">
    <property type="entry name" value="ENDOLYSIN_T4"/>
    <property type="match status" value="1"/>
</dbReference>
<organism evidence="7 8">
    <name type="scientific">Pontibaca salina</name>
    <dbReference type="NCBI Taxonomy" id="2795731"/>
    <lineage>
        <taxon>Bacteria</taxon>
        <taxon>Pseudomonadati</taxon>
        <taxon>Pseudomonadota</taxon>
        <taxon>Alphaproteobacteria</taxon>
        <taxon>Rhodobacterales</taxon>
        <taxon>Roseobacteraceae</taxon>
        <taxon>Pontibaca</taxon>
    </lineage>
</organism>
<comment type="caution">
    <text evidence="7">The sequence shown here is derived from an EMBL/GenBank/DDBJ whole genome shotgun (WGS) entry which is preliminary data.</text>
</comment>
<dbReference type="InterPro" id="IPR043688">
    <property type="entry name" value="SAR_endolysin-like"/>
</dbReference>
<sequence>MRQFFAALIGLFRRPDPDKPKSQAKKGAVAGLALTIAFVSGWEGTRYVAYRDPVGIPTICEGITKGVQMGDTATRAQCDAMLTRELETHERGLDACLDPPTPLPVKTKVALVSWTYNVGVGGACRSTAVRRFNAGDYRGGCDAVTMWNKAGGRVLPGLVNRRAAEHKLCLEDL</sequence>
<comment type="catalytic activity">
    <reaction evidence="1 6">
        <text>Hydrolysis of (1-&gt;4)-beta-linkages between N-acetylmuramic acid and N-acetyl-D-glucosamine residues in a peptidoglycan and between N-acetyl-D-glucosamine residues in chitodextrins.</text>
        <dbReference type="EC" id="3.2.1.17"/>
    </reaction>
</comment>
<gene>
    <name evidence="7" type="ORF">JAO82_00320</name>
</gene>
<accession>A0A934HMX6</accession>
<evidence type="ECO:0000313" key="7">
    <source>
        <dbReference type="EMBL" id="MBI6628312.1"/>
    </source>
</evidence>
<dbReference type="Pfam" id="PF00959">
    <property type="entry name" value="Phage_lysozyme"/>
    <property type="match status" value="1"/>
</dbReference>
<proteinExistence type="inferred from homology"/>
<evidence type="ECO:0000256" key="1">
    <source>
        <dbReference type="ARBA" id="ARBA00000632"/>
    </source>
</evidence>
<evidence type="ECO:0000256" key="6">
    <source>
        <dbReference type="RuleBase" id="RU003788"/>
    </source>
</evidence>